<dbReference type="SMART" id="SM00638">
    <property type="entry name" value="LPD_N"/>
    <property type="match status" value="1"/>
</dbReference>
<keyword evidence="3" id="KW-0472">Membrane</keyword>
<name>A0ABQ9JNI7_9CUCU</name>
<evidence type="ECO:0000313" key="6">
    <source>
        <dbReference type="Proteomes" id="UP001162164"/>
    </source>
</evidence>
<reference evidence="5" key="1">
    <citation type="journal article" date="2023" name="Insect Mol. Biol.">
        <title>Genome sequencing provides insights into the evolution of gene families encoding plant cell wall-degrading enzymes in longhorned beetles.</title>
        <authorList>
            <person name="Shin N.R."/>
            <person name="Okamura Y."/>
            <person name="Kirsch R."/>
            <person name="Pauchet Y."/>
        </authorList>
    </citation>
    <scope>NUCLEOTIDE SEQUENCE</scope>
    <source>
        <strain evidence="5">MMC_N1</strain>
    </source>
</reference>
<dbReference type="SUPFAM" id="SSF56968">
    <property type="entry name" value="Lipovitellin-phosvitin complex, beta-sheet shell regions"/>
    <property type="match status" value="1"/>
</dbReference>
<evidence type="ECO:0000259" key="4">
    <source>
        <dbReference type="PROSITE" id="PS51211"/>
    </source>
</evidence>
<evidence type="ECO:0000256" key="3">
    <source>
        <dbReference type="SAM" id="Phobius"/>
    </source>
</evidence>
<dbReference type="PROSITE" id="PS51211">
    <property type="entry name" value="VITELLOGENIN"/>
    <property type="match status" value="1"/>
</dbReference>
<keyword evidence="1" id="KW-0732">Signal</keyword>
<dbReference type="PANTHER" id="PTHR13024">
    <property type="entry name" value="MICROSOMAL TRIGLYCERIDE TRANSFER PROTEIN, LARGE SUBUNIT"/>
    <property type="match status" value="1"/>
</dbReference>
<dbReference type="Gene3D" id="2.30.230.10">
    <property type="entry name" value="Lipovitellin, beta-sheet shell regions, chain A"/>
    <property type="match status" value="1"/>
</dbReference>
<dbReference type="InterPro" id="IPR011030">
    <property type="entry name" value="Lipovitellin_superhlx_dom"/>
</dbReference>
<dbReference type="Proteomes" id="UP001162164">
    <property type="component" value="Unassembled WGS sequence"/>
</dbReference>
<feature type="transmembrane region" description="Helical" evidence="3">
    <location>
        <begin position="12"/>
        <end position="32"/>
    </location>
</feature>
<dbReference type="EMBL" id="JAPWTJ010000357">
    <property type="protein sequence ID" value="KAJ8979262.1"/>
    <property type="molecule type" value="Genomic_DNA"/>
</dbReference>
<dbReference type="InterPro" id="IPR001747">
    <property type="entry name" value="Vitellogenin_N"/>
</dbReference>
<dbReference type="InterPro" id="IPR015816">
    <property type="entry name" value="Vitellinogen_b-sht_N"/>
</dbReference>
<keyword evidence="3" id="KW-0812">Transmembrane</keyword>
<dbReference type="InterPro" id="IPR015819">
    <property type="entry name" value="Lipid_transp_b-sht_shell"/>
</dbReference>
<dbReference type="SUPFAM" id="SSF48431">
    <property type="entry name" value="Lipovitellin-phosvitin complex, superhelical domain"/>
    <property type="match status" value="1"/>
</dbReference>
<comment type="caution">
    <text evidence="2">Lacks conserved residue(s) required for the propagation of feature annotation.</text>
</comment>
<proteinExistence type="predicted"/>
<feature type="domain" description="Vitellogenin" evidence="4">
    <location>
        <begin position="41"/>
        <end position="485"/>
    </location>
</feature>
<dbReference type="PANTHER" id="PTHR13024:SF0">
    <property type="entry name" value="MICROSOMAL TRIACYLGLYCEROL TRANSFER PROTEIN"/>
    <property type="match status" value="1"/>
</dbReference>
<keyword evidence="3" id="KW-1133">Transmembrane helix</keyword>
<protein>
    <recommendedName>
        <fullName evidence="4">Vitellogenin domain-containing protein</fullName>
    </recommendedName>
</protein>
<evidence type="ECO:0000313" key="5">
    <source>
        <dbReference type="EMBL" id="KAJ8979262.1"/>
    </source>
</evidence>
<sequence>MLPSINSYSILYILFAWFLGMCYGFVLLSSAAGQNGDLSLFEPGESLTYKFHSTVLLNDRDGHSRSAGFYIAGDVIVQTVWGNNNEKLIKVELISPQLNIKSRKAPSPDGFIPHSSRLDSFPNKPFYIAWNAGAISKILLPKGEELSLANLKKGIASLLQVRLLNGRSQETDASGHCTATYTQTSQTKLLKTKTNCISPDFRYIKSTDEIMGTIVESLRQTEYELAPTNYLKSIKSEESHQLYLSGNKQIGNYIKAEQILDFVKRREIETINAENMEGAVQVVERTSGVVYTQETLFTEQEPVVTEDQMISFSKEVDSVRDYLKTENMGSLKPAKAFLRLVSVARTANRENILQALESKKNKDILYQLYDVLGYTQTQDSYEAALKKLHFQKNEQVDLSERYLWALSFASQPNPEIIKDLLKKYTKVINIPDKVKETMILTIASMVNRLLKLPENQFHQKRCGGINHKQFGICQKTTNAMYFSVH</sequence>
<dbReference type="Gene3D" id="1.25.10.20">
    <property type="entry name" value="Vitellinogen, superhelical"/>
    <property type="match status" value="1"/>
</dbReference>
<keyword evidence="6" id="KW-1185">Reference proteome</keyword>
<accession>A0ABQ9JNI7</accession>
<dbReference type="Pfam" id="PF01347">
    <property type="entry name" value="Vitellogenin_N"/>
    <property type="match status" value="1"/>
</dbReference>
<comment type="caution">
    <text evidence="5">The sequence shown here is derived from an EMBL/GenBank/DDBJ whole genome shotgun (WGS) entry which is preliminary data.</text>
</comment>
<evidence type="ECO:0000256" key="2">
    <source>
        <dbReference type="PROSITE-ProRule" id="PRU00557"/>
    </source>
</evidence>
<evidence type="ECO:0000256" key="1">
    <source>
        <dbReference type="ARBA" id="ARBA00022729"/>
    </source>
</evidence>
<organism evidence="5 6">
    <name type="scientific">Molorchus minor</name>
    <dbReference type="NCBI Taxonomy" id="1323400"/>
    <lineage>
        <taxon>Eukaryota</taxon>
        <taxon>Metazoa</taxon>
        <taxon>Ecdysozoa</taxon>
        <taxon>Arthropoda</taxon>
        <taxon>Hexapoda</taxon>
        <taxon>Insecta</taxon>
        <taxon>Pterygota</taxon>
        <taxon>Neoptera</taxon>
        <taxon>Endopterygota</taxon>
        <taxon>Coleoptera</taxon>
        <taxon>Polyphaga</taxon>
        <taxon>Cucujiformia</taxon>
        <taxon>Chrysomeloidea</taxon>
        <taxon>Cerambycidae</taxon>
        <taxon>Lamiinae</taxon>
        <taxon>Monochamini</taxon>
        <taxon>Molorchus</taxon>
    </lineage>
</organism>
<dbReference type="InterPro" id="IPR039988">
    <property type="entry name" value="MTTP"/>
</dbReference>
<gene>
    <name evidence="5" type="ORF">NQ317_012732</name>
</gene>